<protein>
    <submittedName>
        <fullName evidence="1">Uncharacterized protein</fullName>
    </submittedName>
</protein>
<proteinExistence type="predicted"/>
<organism evidence="1">
    <name type="scientific">uncultured Caudovirales phage</name>
    <dbReference type="NCBI Taxonomy" id="2100421"/>
    <lineage>
        <taxon>Viruses</taxon>
        <taxon>Duplodnaviria</taxon>
        <taxon>Heunggongvirae</taxon>
        <taxon>Uroviricota</taxon>
        <taxon>Caudoviricetes</taxon>
        <taxon>Peduoviridae</taxon>
        <taxon>Maltschvirus</taxon>
        <taxon>Maltschvirus maltsch</taxon>
    </lineage>
</organism>
<sequence length="62" mass="6625">MTKVKELLVSWLRSSLAGGLAVYMTGNTNPKDLAMGLVAGIVPVLIRFCNPNDATFGISRSE</sequence>
<reference evidence="1" key="1">
    <citation type="submission" date="2020-05" db="EMBL/GenBank/DDBJ databases">
        <authorList>
            <person name="Chiriac C."/>
            <person name="Salcher M."/>
            <person name="Ghai R."/>
            <person name="Kavagutti S V."/>
        </authorList>
    </citation>
    <scope>NUCLEOTIDE SEQUENCE</scope>
</reference>
<accession>A0A6J5RBG7</accession>
<evidence type="ECO:0000313" key="1">
    <source>
        <dbReference type="EMBL" id="CAB4194860.1"/>
    </source>
</evidence>
<name>A0A6J5RBG7_9CAUD</name>
<gene>
    <name evidence="1" type="ORF">UFOVP1278_4</name>
</gene>
<dbReference type="EMBL" id="LR797226">
    <property type="protein sequence ID" value="CAB4194860.1"/>
    <property type="molecule type" value="Genomic_DNA"/>
</dbReference>